<organism evidence="1 2">
    <name type="scientific">Cardiocondyla obscurior</name>
    <dbReference type="NCBI Taxonomy" id="286306"/>
    <lineage>
        <taxon>Eukaryota</taxon>
        <taxon>Metazoa</taxon>
        <taxon>Ecdysozoa</taxon>
        <taxon>Arthropoda</taxon>
        <taxon>Hexapoda</taxon>
        <taxon>Insecta</taxon>
        <taxon>Pterygota</taxon>
        <taxon>Neoptera</taxon>
        <taxon>Endopterygota</taxon>
        <taxon>Hymenoptera</taxon>
        <taxon>Apocrita</taxon>
        <taxon>Aculeata</taxon>
        <taxon>Formicoidea</taxon>
        <taxon>Formicidae</taxon>
        <taxon>Myrmicinae</taxon>
        <taxon>Cardiocondyla</taxon>
    </lineage>
</organism>
<dbReference type="AlphaFoldDB" id="A0AAW2EKJ8"/>
<dbReference type="Proteomes" id="UP001430953">
    <property type="component" value="Unassembled WGS sequence"/>
</dbReference>
<evidence type="ECO:0000313" key="2">
    <source>
        <dbReference type="Proteomes" id="UP001430953"/>
    </source>
</evidence>
<proteinExistence type="predicted"/>
<sequence length="129" mass="14729">MLPFDLLSRRFLRRLSACYLQFIYSFAIRRRPRWRKIGGASPVVVCPAVEFLFLFPARSNRGFVHVPAYATRGGGEEKGEEELDQLPCQWHLSLSLPPSLSPSLPVTSVIAFTAELKYNVLVDPYPRIY</sequence>
<evidence type="ECO:0000313" key="1">
    <source>
        <dbReference type="EMBL" id="KAL0103495.1"/>
    </source>
</evidence>
<protein>
    <submittedName>
        <fullName evidence="1">Uncharacterized protein</fullName>
    </submittedName>
</protein>
<reference evidence="1 2" key="1">
    <citation type="submission" date="2023-03" db="EMBL/GenBank/DDBJ databases">
        <title>High recombination rates correlate with genetic variation in Cardiocondyla obscurior ants.</title>
        <authorList>
            <person name="Errbii M."/>
        </authorList>
    </citation>
    <scope>NUCLEOTIDE SEQUENCE [LARGE SCALE GENOMIC DNA]</scope>
    <source>
        <strain evidence="1">Alpha-2009</strain>
        <tissue evidence="1">Whole body</tissue>
    </source>
</reference>
<comment type="caution">
    <text evidence="1">The sequence shown here is derived from an EMBL/GenBank/DDBJ whole genome shotgun (WGS) entry which is preliminary data.</text>
</comment>
<accession>A0AAW2EKJ8</accession>
<keyword evidence="2" id="KW-1185">Reference proteome</keyword>
<dbReference type="EMBL" id="JADYXP020000021">
    <property type="protein sequence ID" value="KAL0103495.1"/>
    <property type="molecule type" value="Genomic_DNA"/>
</dbReference>
<gene>
    <name evidence="1" type="ORF">PUN28_017624</name>
</gene>
<name>A0AAW2EKJ8_9HYME</name>